<dbReference type="Gene3D" id="3.60.10.10">
    <property type="entry name" value="Endonuclease/exonuclease/phosphatase"/>
    <property type="match status" value="1"/>
</dbReference>
<dbReference type="Proteomes" id="UP000801492">
    <property type="component" value="Unassembled WGS sequence"/>
</dbReference>
<gene>
    <name evidence="1" type="ORF">ILUMI_04034</name>
</gene>
<organism evidence="1 2">
    <name type="scientific">Ignelater luminosus</name>
    <name type="common">Cucubano</name>
    <name type="synonym">Pyrophorus luminosus</name>
    <dbReference type="NCBI Taxonomy" id="2038154"/>
    <lineage>
        <taxon>Eukaryota</taxon>
        <taxon>Metazoa</taxon>
        <taxon>Ecdysozoa</taxon>
        <taxon>Arthropoda</taxon>
        <taxon>Hexapoda</taxon>
        <taxon>Insecta</taxon>
        <taxon>Pterygota</taxon>
        <taxon>Neoptera</taxon>
        <taxon>Endopterygota</taxon>
        <taxon>Coleoptera</taxon>
        <taxon>Polyphaga</taxon>
        <taxon>Elateriformia</taxon>
        <taxon>Elateroidea</taxon>
        <taxon>Elateridae</taxon>
        <taxon>Agrypninae</taxon>
        <taxon>Pyrophorini</taxon>
        <taxon>Ignelater</taxon>
    </lineage>
</organism>
<evidence type="ECO:0000313" key="2">
    <source>
        <dbReference type="Proteomes" id="UP000801492"/>
    </source>
</evidence>
<dbReference type="InterPro" id="IPR036691">
    <property type="entry name" value="Endo/exonu/phosph_ase_sf"/>
</dbReference>
<evidence type="ECO:0000313" key="1">
    <source>
        <dbReference type="EMBL" id="KAF2902159.1"/>
    </source>
</evidence>
<evidence type="ECO:0008006" key="3">
    <source>
        <dbReference type="Google" id="ProtNLM"/>
    </source>
</evidence>
<dbReference type="SUPFAM" id="SSF56219">
    <property type="entry name" value="DNase I-like"/>
    <property type="match status" value="1"/>
</dbReference>
<proteinExistence type="predicted"/>
<reference evidence="1" key="1">
    <citation type="submission" date="2019-08" db="EMBL/GenBank/DDBJ databases">
        <title>The genome of the North American firefly Photinus pyralis.</title>
        <authorList>
            <consortium name="Photinus pyralis genome working group"/>
            <person name="Fallon T.R."/>
            <person name="Sander Lower S.E."/>
            <person name="Weng J.-K."/>
        </authorList>
    </citation>
    <scope>NUCLEOTIDE SEQUENCE</scope>
    <source>
        <strain evidence="1">TRF0915ILg1</strain>
        <tissue evidence="1">Whole body</tissue>
    </source>
</reference>
<dbReference type="AlphaFoldDB" id="A0A8K0GJE1"/>
<comment type="caution">
    <text evidence="1">The sequence shown here is derived from an EMBL/GenBank/DDBJ whole genome shotgun (WGS) entry which is preliminary data.</text>
</comment>
<sequence>MSFRASGAADAASGLKDITTTFPSKAAKYKTAFKAADSSPCKEISGDLALSNVVKKVTRIGMYAPLNTTTIQEKEDFMEELTNVLNTAHDRKKIIMMGNFNGRIGQRRITHIVGSFGEEEATDTQRRMLIRSLYDTGKDIF</sequence>
<protein>
    <recommendedName>
        <fullName evidence="3">Craniofacial development protein 2-like</fullName>
    </recommendedName>
</protein>
<dbReference type="EMBL" id="VTPC01001383">
    <property type="protein sequence ID" value="KAF2902159.1"/>
    <property type="molecule type" value="Genomic_DNA"/>
</dbReference>
<name>A0A8K0GJE1_IGNLU</name>
<keyword evidence="2" id="KW-1185">Reference proteome</keyword>
<accession>A0A8K0GJE1</accession>
<dbReference type="OrthoDB" id="410381at2759"/>